<dbReference type="Pfam" id="PF10337">
    <property type="entry name" value="ArAE_2_N"/>
    <property type="match status" value="2"/>
</dbReference>
<sequence>MDDIELSNQSTRHTGNTQDKSVHEMIPEASKKSLPDRLKSIIPPLPLLRPMLKGSLAILIALIFVFVDRLRNAFGQGIVLVPIGTVLNFPFRPVGSALEISIQSLFISLVGSAWSVLAMYLANLARDPTLHLPVQPNSSAILAIFLLISVFAVTYLRVKSQQAFLASIFGSIILVFSITQASVTPGFQPAIVYTFLKPIAMSTAIALAVDLLIWPDDSMTKFMLMLTKSLREYNGFFEEHAHNFLTLATGASATTLPTLHARLQGTILTLIDSKREVQREIMWSRLSQQDASTLTRIIKQMRTPLYGIGLSLLSKCDLLNRGELGLNGDEEKDTFVQKLADMRKLSQELTDTCVEALSECSARLIKFGDQPRTLKSTLLWPFPRMFLWNRTELKVPSNDSGLKERLDRLVDRYELEMKHGTLSFINSKTDVQNHFSSLFQIIYLFQFNLISHAKNLQELLAFVQNLESIRTRKQLWFPRIGLRKWLSKTQRVDATMGGLTVNNMTSQNDMTLSRTMTAPNELERQEDLGLLGQKNKAGKVTYPRDPDVNPPETAFEKFFYSLYQVILWIQTVETGFAIKTASGFVLLSLPAFLPQSASWFFAWRGQWATVTLMMWMSPLAGMFLFGTVLRVIGTVAGGVLGIIVWEITRGNPYGLSVLMFILMIPLYYLFFTNKMLSPLVIMIQITCILVICYEYQYVTSGATVYDSAEVVAGKRMLLVSIGVAAAAILSILPKPVTGRVELRKRISLTLHDISKLYGILVGDIISNYDNRIEQTPRLNKSLRKLFLDIRRQVADARSHLQLSKLEPPLRGKFPYDTYAVLVEKVDNMADLLIGMAYAVKSIDRSWQRNLVSAMRDERTEYMAFIMGLMKLLSATMASKIALPPFIVSPNDIRDRFGKRLASEIVQCPGRLDNATFPNYCAFTMNAIYFVNELSVVLDCIKQLVGVEDPEQWIVLHS</sequence>
<accession>A0A2G4T6Z8</accession>
<keyword evidence="3 6" id="KW-1133">Transmembrane helix</keyword>
<gene>
    <name evidence="10" type="ORF">RHIMIDRAFT_234355</name>
</gene>
<evidence type="ECO:0000259" key="7">
    <source>
        <dbReference type="Pfam" id="PF10334"/>
    </source>
</evidence>
<dbReference type="EMBL" id="KZ303843">
    <property type="protein sequence ID" value="PHZ16761.1"/>
    <property type="molecule type" value="Genomic_DNA"/>
</dbReference>
<evidence type="ECO:0000259" key="8">
    <source>
        <dbReference type="Pfam" id="PF10337"/>
    </source>
</evidence>
<dbReference type="AlphaFoldDB" id="A0A2G4T6Z8"/>
<feature type="domain" description="Putative ER transporter 6TM N-terminal" evidence="8">
    <location>
        <begin position="51"/>
        <end position="127"/>
    </location>
</feature>
<dbReference type="RefSeq" id="XP_023470469.1">
    <property type="nucleotide sequence ID" value="XM_023608139.1"/>
</dbReference>
<dbReference type="Proteomes" id="UP000242254">
    <property type="component" value="Unassembled WGS sequence"/>
</dbReference>
<dbReference type="InterPro" id="IPR049453">
    <property type="entry name" value="Memb_transporter_dom"/>
</dbReference>
<dbReference type="PRINTS" id="PR02047">
    <property type="entry name" value="BREFELDNASP4"/>
</dbReference>
<feature type="transmembrane region" description="Helical" evidence="6">
    <location>
        <begin position="47"/>
        <end position="67"/>
    </location>
</feature>
<dbReference type="PANTHER" id="PTHR37994">
    <property type="entry name" value="ARAE_2_N DOMAIN-CONTAINING PROTEIN-RELATED"/>
    <property type="match status" value="1"/>
</dbReference>
<feature type="domain" description="Integral membrane bound transporter" evidence="9">
    <location>
        <begin position="598"/>
        <end position="728"/>
    </location>
</feature>
<comment type="subcellular location">
    <subcellularLocation>
        <location evidence="1">Membrane</location>
        <topology evidence="1">Multi-pass membrane protein</topology>
    </subcellularLocation>
</comment>
<feature type="transmembrane region" description="Helical" evidence="6">
    <location>
        <begin position="584"/>
        <end position="602"/>
    </location>
</feature>
<feature type="transmembrane region" description="Helical" evidence="6">
    <location>
        <begin position="195"/>
        <end position="214"/>
    </location>
</feature>
<dbReference type="InterPro" id="IPR018820">
    <property type="entry name" value="BRE4-related_DUF2421"/>
</dbReference>
<dbReference type="GO" id="GO:0016020">
    <property type="term" value="C:membrane"/>
    <property type="evidence" value="ECO:0007669"/>
    <property type="project" value="UniProtKB-SubCell"/>
</dbReference>
<evidence type="ECO:0000256" key="1">
    <source>
        <dbReference type="ARBA" id="ARBA00004141"/>
    </source>
</evidence>
<evidence type="ECO:0000256" key="5">
    <source>
        <dbReference type="SAM" id="MobiDB-lite"/>
    </source>
</evidence>
<evidence type="ECO:0000256" key="4">
    <source>
        <dbReference type="ARBA" id="ARBA00023136"/>
    </source>
</evidence>
<feature type="domain" description="Putative ER transporter 6TM N-terminal" evidence="8">
    <location>
        <begin position="138"/>
        <end position="302"/>
    </location>
</feature>
<feature type="transmembrane region" description="Helical" evidence="6">
    <location>
        <begin position="622"/>
        <end position="645"/>
    </location>
</feature>
<dbReference type="InterPro" id="IPR023244">
    <property type="entry name" value="Brefeldin_A-sensitivity_4"/>
</dbReference>
<feature type="transmembrane region" description="Helical" evidence="6">
    <location>
        <begin position="716"/>
        <end position="733"/>
    </location>
</feature>
<dbReference type="PANTHER" id="PTHR37994:SF4">
    <property type="entry name" value="ER TRANSPORTER 6TM N-TERMINAL DOMAIN-CONTAINING PROTEIN-RELATED"/>
    <property type="match status" value="1"/>
</dbReference>
<dbReference type="InterPro" id="IPR018823">
    <property type="entry name" value="ArAE_2_N"/>
</dbReference>
<keyword evidence="2 6" id="KW-0812">Transmembrane</keyword>
<feature type="transmembrane region" description="Helical" evidence="6">
    <location>
        <begin position="163"/>
        <end position="183"/>
    </location>
</feature>
<feature type="transmembrane region" description="Helical" evidence="6">
    <location>
        <begin position="652"/>
        <end position="670"/>
    </location>
</feature>
<dbReference type="GeneID" id="35439129"/>
<feature type="transmembrane region" description="Helical" evidence="6">
    <location>
        <begin position="103"/>
        <end position="125"/>
    </location>
</feature>
<reference evidence="10 11" key="1">
    <citation type="journal article" date="2016" name="Proc. Natl. Acad. Sci. U.S.A.">
        <title>Lipid metabolic changes in an early divergent fungus govern the establishment of a mutualistic symbiosis with endobacteria.</title>
        <authorList>
            <person name="Lastovetsky O.A."/>
            <person name="Gaspar M.L."/>
            <person name="Mondo S.J."/>
            <person name="LaButti K.M."/>
            <person name="Sandor L."/>
            <person name="Grigoriev I.V."/>
            <person name="Henry S.A."/>
            <person name="Pawlowska T.E."/>
        </authorList>
    </citation>
    <scope>NUCLEOTIDE SEQUENCE [LARGE SCALE GENOMIC DNA]</scope>
    <source>
        <strain evidence="10 11">ATCC 52813</strain>
    </source>
</reference>
<feature type="compositionally biased region" description="Polar residues" evidence="5">
    <location>
        <begin position="1"/>
        <end position="19"/>
    </location>
</feature>
<dbReference type="Pfam" id="PF13515">
    <property type="entry name" value="FUSC_2"/>
    <property type="match status" value="1"/>
</dbReference>
<dbReference type="Pfam" id="PF10334">
    <property type="entry name" value="BRE4"/>
    <property type="match status" value="1"/>
</dbReference>
<dbReference type="STRING" id="1340429.A0A2G4T6Z8"/>
<keyword evidence="11" id="KW-1185">Reference proteome</keyword>
<evidence type="ECO:0000256" key="2">
    <source>
        <dbReference type="ARBA" id="ARBA00022692"/>
    </source>
</evidence>
<evidence type="ECO:0000313" key="10">
    <source>
        <dbReference type="EMBL" id="PHZ16761.1"/>
    </source>
</evidence>
<evidence type="ECO:0000256" key="6">
    <source>
        <dbReference type="SAM" id="Phobius"/>
    </source>
</evidence>
<feature type="region of interest" description="Disordered" evidence="5">
    <location>
        <begin position="1"/>
        <end position="23"/>
    </location>
</feature>
<evidence type="ECO:0000313" key="11">
    <source>
        <dbReference type="Proteomes" id="UP000242254"/>
    </source>
</evidence>
<proteinExistence type="predicted"/>
<evidence type="ECO:0000259" key="9">
    <source>
        <dbReference type="Pfam" id="PF13515"/>
    </source>
</evidence>
<feature type="domain" description="DUF2421" evidence="7">
    <location>
        <begin position="733"/>
        <end position="888"/>
    </location>
</feature>
<evidence type="ECO:0000256" key="3">
    <source>
        <dbReference type="ARBA" id="ARBA00022989"/>
    </source>
</evidence>
<feature type="transmembrane region" description="Helical" evidence="6">
    <location>
        <begin position="137"/>
        <end position="156"/>
    </location>
</feature>
<keyword evidence="4 6" id="KW-0472">Membrane</keyword>
<name>A0A2G4T6Z8_RHIZD</name>
<feature type="transmembrane region" description="Helical" evidence="6">
    <location>
        <begin position="676"/>
        <end position="695"/>
    </location>
</feature>
<protein>
    <recommendedName>
        <fullName evidence="12">DUF2421 domain-containing protein</fullName>
    </recommendedName>
</protein>
<organism evidence="10 11">
    <name type="scientific">Rhizopus microsporus ATCC 52813</name>
    <dbReference type="NCBI Taxonomy" id="1340429"/>
    <lineage>
        <taxon>Eukaryota</taxon>
        <taxon>Fungi</taxon>
        <taxon>Fungi incertae sedis</taxon>
        <taxon>Mucoromycota</taxon>
        <taxon>Mucoromycotina</taxon>
        <taxon>Mucoromycetes</taxon>
        <taxon>Mucorales</taxon>
        <taxon>Mucorineae</taxon>
        <taxon>Rhizopodaceae</taxon>
        <taxon>Rhizopus</taxon>
    </lineage>
</organism>
<evidence type="ECO:0008006" key="12">
    <source>
        <dbReference type="Google" id="ProtNLM"/>
    </source>
</evidence>